<dbReference type="AlphaFoldDB" id="A0A2T6C6M1"/>
<keyword evidence="3" id="KW-1185">Reference proteome</keyword>
<protein>
    <submittedName>
        <fullName evidence="2">Uncharacterized protein</fullName>
    </submittedName>
</protein>
<evidence type="ECO:0000313" key="3">
    <source>
        <dbReference type="Proteomes" id="UP000244090"/>
    </source>
</evidence>
<keyword evidence="1" id="KW-1133">Transmembrane helix</keyword>
<dbReference type="EMBL" id="QBKT01000001">
    <property type="protein sequence ID" value="PTX63978.1"/>
    <property type="molecule type" value="Genomic_DNA"/>
</dbReference>
<proteinExistence type="predicted"/>
<evidence type="ECO:0000313" key="2">
    <source>
        <dbReference type="EMBL" id="PTX63978.1"/>
    </source>
</evidence>
<keyword evidence="1" id="KW-0812">Transmembrane</keyword>
<name>A0A2T6C6M1_9FLAO</name>
<comment type="caution">
    <text evidence="2">The sequence shown here is derived from an EMBL/GenBank/DDBJ whole genome shotgun (WGS) entry which is preliminary data.</text>
</comment>
<accession>A0A2T6C6M1</accession>
<dbReference type="Proteomes" id="UP000244090">
    <property type="component" value="Unassembled WGS sequence"/>
</dbReference>
<gene>
    <name evidence="2" type="ORF">C8N46_101588</name>
</gene>
<feature type="transmembrane region" description="Helical" evidence="1">
    <location>
        <begin position="55"/>
        <end position="76"/>
    </location>
</feature>
<sequence length="85" mass="10060">MEQLKRIIVRQIITGYVGATLLWIYYKIKGQKITYHQIMNEVNPESGFKKYYYKAYYTGFIFLMLLILVLSTLSGLNPKIYNPNK</sequence>
<evidence type="ECO:0000256" key="1">
    <source>
        <dbReference type="SAM" id="Phobius"/>
    </source>
</evidence>
<reference evidence="2 3" key="1">
    <citation type="submission" date="2018-04" db="EMBL/GenBank/DDBJ databases">
        <title>Genomic Encyclopedia of Archaeal and Bacterial Type Strains, Phase II (KMG-II): from individual species to whole genera.</title>
        <authorList>
            <person name="Goeker M."/>
        </authorList>
    </citation>
    <scope>NUCLEOTIDE SEQUENCE [LARGE SCALE GENOMIC DNA]</scope>
    <source>
        <strain evidence="2 3">DSM 25731</strain>
    </source>
</reference>
<feature type="transmembrane region" description="Helical" evidence="1">
    <location>
        <begin position="7"/>
        <end position="26"/>
    </location>
</feature>
<organism evidence="2 3">
    <name type="scientific">Kordia periserrulae</name>
    <dbReference type="NCBI Taxonomy" id="701523"/>
    <lineage>
        <taxon>Bacteria</taxon>
        <taxon>Pseudomonadati</taxon>
        <taxon>Bacteroidota</taxon>
        <taxon>Flavobacteriia</taxon>
        <taxon>Flavobacteriales</taxon>
        <taxon>Flavobacteriaceae</taxon>
        <taxon>Kordia</taxon>
    </lineage>
</organism>
<keyword evidence="1" id="KW-0472">Membrane</keyword>